<gene>
    <name evidence="6" type="ORF">ENN98_08350</name>
</gene>
<evidence type="ECO:0000256" key="3">
    <source>
        <dbReference type="ARBA" id="ARBA00023163"/>
    </source>
</evidence>
<dbReference type="InterPro" id="IPR050397">
    <property type="entry name" value="Env_Response_Regulators"/>
</dbReference>
<keyword evidence="3" id="KW-0804">Transcription</keyword>
<dbReference type="InterPro" id="IPR014710">
    <property type="entry name" value="RmlC-like_jellyroll"/>
</dbReference>
<evidence type="ECO:0000256" key="1">
    <source>
        <dbReference type="ARBA" id="ARBA00023015"/>
    </source>
</evidence>
<keyword evidence="2" id="KW-0238">DNA-binding</keyword>
<dbReference type="InterPro" id="IPR018490">
    <property type="entry name" value="cNMP-bd_dom_sf"/>
</dbReference>
<feature type="non-terminal residue" evidence="6">
    <location>
        <position position="180"/>
    </location>
</feature>
<evidence type="ECO:0000313" key="6">
    <source>
        <dbReference type="EMBL" id="HET98673.1"/>
    </source>
</evidence>
<dbReference type="PROSITE" id="PS50042">
    <property type="entry name" value="CNMP_BINDING_3"/>
    <property type="match status" value="1"/>
</dbReference>
<organism evidence="6">
    <name type="scientific">Desulfurivibrio alkaliphilus</name>
    <dbReference type="NCBI Taxonomy" id="427923"/>
    <lineage>
        <taxon>Bacteria</taxon>
        <taxon>Pseudomonadati</taxon>
        <taxon>Thermodesulfobacteriota</taxon>
        <taxon>Desulfobulbia</taxon>
        <taxon>Desulfobulbales</taxon>
        <taxon>Desulfobulbaceae</taxon>
        <taxon>Desulfurivibrio</taxon>
    </lineage>
</organism>
<dbReference type="Proteomes" id="UP000885986">
    <property type="component" value="Unassembled WGS sequence"/>
</dbReference>
<evidence type="ECO:0000259" key="5">
    <source>
        <dbReference type="PROSITE" id="PS51063"/>
    </source>
</evidence>
<accession>A0A7C2XQK5</accession>
<dbReference type="Pfam" id="PF00027">
    <property type="entry name" value="cNMP_binding"/>
    <property type="match status" value="1"/>
</dbReference>
<dbReference type="SMART" id="SM00100">
    <property type="entry name" value="cNMP"/>
    <property type="match status" value="1"/>
</dbReference>
<dbReference type="PANTHER" id="PTHR24567">
    <property type="entry name" value="CRP FAMILY TRANSCRIPTIONAL REGULATORY PROTEIN"/>
    <property type="match status" value="1"/>
</dbReference>
<dbReference type="PANTHER" id="PTHR24567:SF74">
    <property type="entry name" value="HTH-TYPE TRANSCRIPTIONAL REGULATOR ARCR"/>
    <property type="match status" value="1"/>
</dbReference>
<feature type="domain" description="Cyclic nucleotide-binding" evidence="4">
    <location>
        <begin position="12"/>
        <end position="132"/>
    </location>
</feature>
<dbReference type="PROSITE" id="PS51063">
    <property type="entry name" value="HTH_CRP_2"/>
    <property type="match status" value="1"/>
</dbReference>
<dbReference type="Gene3D" id="2.60.120.10">
    <property type="entry name" value="Jelly Rolls"/>
    <property type="match status" value="1"/>
</dbReference>
<dbReference type="EMBL" id="DSDS01000188">
    <property type="protein sequence ID" value="HET98673.1"/>
    <property type="molecule type" value="Genomic_DNA"/>
</dbReference>
<name>A0A7C2XQK5_9BACT</name>
<reference evidence="6" key="1">
    <citation type="journal article" date="2020" name="mSystems">
        <title>Genome- and Community-Level Interaction Insights into Carbon Utilization and Element Cycling Functions of Hydrothermarchaeota in Hydrothermal Sediment.</title>
        <authorList>
            <person name="Zhou Z."/>
            <person name="Liu Y."/>
            <person name="Xu W."/>
            <person name="Pan J."/>
            <person name="Luo Z.H."/>
            <person name="Li M."/>
        </authorList>
    </citation>
    <scope>NUCLEOTIDE SEQUENCE [LARGE SCALE GENOMIC DNA]</scope>
    <source>
        <strain evidence="6">SpSt-1224</strain>
    </source>
</reference>
<dbReference type="CDD" id="cd00038">
    <property type="entry name" value="CAP_ED"/>
    <property type="match status" value="1"/>
</dbReference>
<evidence type="ECO:0000259" key="4">
    <source>
        <dbReference type="PROSITE" id="PS50042"/>
    </source>
</evidence>
<keyword evidence="1" id="KW-0805">Transcription regulation</keyword>
<dbReference type="AlphaFoldDB" id="A0A7C2XQK5"/>
<dbReference type="GO" id="GO:0003700">
    <property type="term" value="F:DNA-binding transcription factor activity"/>
    <property type="evidence" value="ECO:0007669"/>
    <property type="project" value="TreeGrafter"/>
</dbReference>
<protein>
    <submittedName>
        <fullName evidence="6">Crp/Fnr family transcriptional regulator</fullName>
    </submittedName>
</protein>
<dbReference type="SUPFAM" id="SSF51206">
    <property type="entry name" value="cAMP-binding domain-like"/>
    <property type="match status" value="1"/>
</dbReference>
<dbReference type="GO" id="GO:0005829">
    <property type="term" value="C:cytosol"/>
    <property type="evidence" value="ECO:0007669"/>
    <property type="project" value="TreeGrafter"/>
</dbReference>
<dbReference type="GO" id="GO:0003677">
    <property type="term" value="F:DNA binding"/>
    <property type="evidence" value="ECO:0007669"/>
    <property type="project" value="UniProtKB-KW"/>
</dbReference>
<dbReference type="InterPro" id="IPR012318">
    <property type="entry name" value="HTH_CRP"/>
</dbReference>
<evidence type="ECO:0000256" key="2">
    <source>
        <dbReference type="ARBA" id="ARBA00023125"/>
    </source>
</evidence>
<sequence>MNIANFLATVPLFKGLSPKQYDELAMIATDQEYAKGGTIFAEGDPGDGFFLVVSGLVKIYKLSPEGKEQILHIFGSGEPFAEAAVFTGSPYPAHALALEKSRVLFLPRRAFIQLISRNPELALNMLAALSHRLKKFAQLIEELSLKEVPGRLAAHLLYLSRQQAGQDQVLLPVSKNQLAG</sequence>
<proteinExistence type="predicted"/>
<feature type="domain" description="HTH crp-type" evidence="5">
    <location>
        <begin position="146"/>
        <end position="180"/>
    </location>
</feature>
<comment type="caution">
    <text evidence="6">The sequence shown here is derived from an EMBL/GenBank/DDBJ whole genome shotgun (WGS) entry which is preliminary data.</text>
</comment>
<dbReference type="InterPro" id="IPR000595">
    <property type="entry name" value="cNMP-bd_dom"/>
</dbReference>